<proteinExistence type="predicted"/>
<evidence type="ECO:0000256" key="6">
    <source>
        <dbReference type="PROSITE-ProRule" id="PRU00192"/>
    </source>
</evidence>
<organism evidence="12 13">
    <name type="scientific">Gadus morhua</name>
    <name type="common">Atlantic cod</name>
    <dbReference type="NCBI Taxonomy" id="8049"/>
    <lineage>
        <taxon>Eukaryota</taxon>
        <taxon>Metazoa</taxon>
        <taxon>Chordata</taxon>
        <taxon>Craniata</taxon>
        <taxon>Vertebrata</taxon>
        <taxon>Euteleostomi</taxon>
        <taxon>Actinopterygii</taxon>
        <taxon>Neopterygii</taxon>
        <taxon>Teleostei</taxon>
        <taxon>Neoteleostei</taxon>
        <taxon>Acanthomorphata</taxon>
        <taxon>Zeiogadaria</taxon>
        <taxon>Gadariae</taxon>
        <taxon>Gadiformes</taxon>
        <taxon>Gadoidei</taxon>
        <taxon>Gadidae</taxon>
        <taxon>Gadus</taxon>
    </lineage>
</organism>
<evidence type="ECO:0000256" key="4">
    <source>
        <dbReference type="ARBA" id="ARBA00023121"/>
    </source>
</evidence>
<dbReference type="PROSITE" id="PS50002">
    <property type="entry name" value="SH3"/>
    <property type="match status" value="2"/>
</dbReference>
<dbReference type="Proteomes" id="UP000694546">
    <property type="component" value="Chromosome 10"/>
</dbReference>
<evidence type="ECO:0000256" key="3">
    <source>
        <dbReference type="ARBA" id="ARBA00022737"/>
    </source>
</evidence>
<reference evidence="12" key="2">
    <citation type="submission" date="2025-09" db="UniProtKB">
        <authorList>
            <consortium name="Ensembl"/>
        </authorList>
    </citation>
    <scope>IDENTIFICATION</scope>
</reference>
<dbReference type="PROSITE" id="PS51741">
    <property type="entry name" value="F_BAR"/>
    <property type="match status" value="1"/>
</dbReference>
<dbReference type="GeneTree" id="ENSGT00510000046732"/>
<dbReference type="SUPFAM" id="SSF103657">
    <property type="entry name" value="BAR/IMD domain-like"/>
    <property type="match status" value="1"/>
</dbReference>
<name>A0A8C5FTI3_GADMO</name>
<keyword evidence="4" id="KW-0446">Lipid-binding</keyword>
<evidence type="ECO:0000313" key="13">
    <source>
        <dbReference type="Proteomes" id="UP000694546"/>
    </source>
</evidence>
<evidence type="ECO:0000259" key="10">
    <source>
        <dbReference type="PROSITE" id="PS50002"/>
    </source>
</evidence>
<dbReference type="GO" id="GO:1902905">
    <property type="term" value="P:positive regulation of supramolecular fiber organization"/>
    <property type="evidence" value="ECO:0007669"/>
    <property type="project" value="UniProtKB-ARBA"/>
</dbReference>
<dbReference type="GO" id="GO:0007274">
    <property type="term" value="P:neuromuscular synaptic transmission"/>
    <property type="evidence" value="ECO:0007669"/>
    <property type="project" value="TreeGrafter"/>
</dbReference>
<feature type="region of interest" description="Disordered" evidence="9">
    <location>
        <begin position="339"/>
        <end position="364"/>
    </location>
</feature>
<dbReference type="InterPro" id="IPR001452">
    <property type="entry name" value="SH3_domain"/>
</dbReference>
<dbReference type="AlphaFoldDB" id="A0A8C5FTI3"/>
<evidence type="ECO:0000256" key="8">
    <source>
        <dbReference type="SAM" id="Coils"/>
    </source>
</evidence>
<dbReference type="Gene3D" id="2.30.30.40">
    <property type="entry name" value="SH3 Domains"/>
    <property type="match status" value="2"/>
</dbReference>
<keyword evidence="3" id="KW-0677">Repeat</keyword>
<feature type="domain" description="SH3" evidence="10">
    <location>
        <begin position="388"/>
        <end position="451"/>
    </location>
</feature>
<accession>A0A8C5FTI3</accession>
<dbReference type="Ensembl" id="ENSGMOT00000075216.1">
    <property type="protein sequence ID" value="ENSGMOP00000060080.1"/>
    <property type="gene ID" value="ENSGMOG00000024641.1"/>
</dbReference>
<keyword evidence="7 8" id="KW-0175">Coiled coil</keyword>
<dbReference type="GO" id="GO:0008289">
    <property type="term" value="F:lipid binding"/>
    <property type="evidence" value="ECO:0007669"/>
    <property type="project" value="UniProtKB-KW"/>
</dbReference>
<dbReference type="SUPFAM" id="SSF50044">
    <property type="entry name" value="SH3-domain"/>
    <property type="match status" value="2"/>
</dbReference>
<dbReference type="PANTHER" id="PTHR15735">
    <property type="entry name" value="FCH AND DOUBLE SH3 DOMAINS PROTEIN"/>
    <property type="match status" value="1"/>
</dbReference>
<feature type="domain" description="SH3" evidence="10">
    <location>
        <begin position="464"/>
        <end position="527"/>
    </location>
</feature>
<dbReference type="GO" id="GO:0030833">
    <property type="term" value="P:regulation of actin filament polymerization"/>
    <property type="evidence" value="ECO:0007669"/>
    <property type="project" value="TreeGrafter"/>
</dbReference>
<dbReference type="InterPro" id="IPR035460">
    <property type="entry name" value="FCHSD_SH3_1"/>
</dbReference>
<evidence type="ECO:0008006" key="14">
    <source>
        <dbReference type="Google" id="ProtNLM"/>
    </source>
</evidence>
<dbReference type="InterPro" id="IPR036028">
    <property type="entry name" value="SH3-like_dom_sf"/>
</dbReference>
<sequence>MRCFGKQRAAIEKDYGQTLQRLAAQYQKRDWQRGKTDAVTFGSVFGIWRSVLDASAKSAVARLAAAEEYRSLLGETSRNLRCAKEVRAKRGLELLQRVQVEVVEAIRELNRIKKRYHQLDHIADAAREKAAEAQARARKSDHRIFHFRTGLQKMSAKLSSRLEECDDRLHEVRNEYLLSLAAVNAHLHHYYTVQLKSVRRRERRECTDMMDDIATWMEHAESDRYVPSLSQVNGLQEVCGSGGESGLNKEARKWASKVAKDYKIISHGTRALQSLESRVQLLPKETGLSVEQRMLEVEETIRKAKVSRVRAEARLALLEERGVGVEQWLGPALRQAHEELEGERTLSEQRHSTGGGSEEEFDLTDLEDFEEEDGDIFVDLSSASVVCLYPAACRVVYDYQASQSDELSIMEGEELQVIEEGDVEDWLKVRVCNSCGQVGYVPERYVQFLCLPTEDSHVPLNFSSEAGMARALYTYQAQSAEELSFQEGALIRLLRCGQGEVDDGFWEGELGGRVGVFPSLVVELLSEDGGDEDEDEDEVVGLAV</sequence>
<reference evidence="12" key="1">
    <citation type="submission" date="2025-08" db="UniProtKB">
        <authorList>
            <consortium name="Ensembl"/>
        </authorList>
    </citation>
    <scope>IDENTIFICATION</scope>
</reference>
<dbReference type="CDD" id="cd11762">
    <property type="entry name" value="SH3_FCHSD_2"/>
    <property type="match status" value="1"/>
</dbReference>
<keyword evidence="5" id="KW-0966">Cell projection</keyword>
<feature type="compositionally biased region" description="Basic and acidic residues" evidence="9">
    <location>
        <begin position="339"/>
        <end position="351"/>
    </location>
</feature>
<evidence type="ECO:0000259" key="11">
    <source>
        <dbReference type="PROSITE" id="PS51741"/>
    </source>
</evidence>
<evidence type="ECO:0000256" key="1">
    <source>
        <dbReference type="ARBA" id="ARBA00004316"/>
    </source>
</evidence>
<dbReference type="GO" id="GO:0031594">
    <property type="term" value="C:neuromuscular junction"/>
    <property type="evidence" value="ECO:0007669"/>
    <property type="project" value="TreeGrafter"/>
</dbReference>
<dbReference type="GO" id="GO:0055037">
    <property type="term" value="C:recycling endosome"/>
    <property type="evidence" value="ECO:0007669"/>
    <property type="project" value="TreeGrafter"/>
</dbReference>
<dbReference type="PANTHER" id="PTHR15735:SF4">
    <property type="entry name" value="F-BAR AND DOUBLE SH3 DOMAINS PROTEIN 1"/>
    <property type="match status" value="1"/>
</dbReference>
<evidence type="ECO:0000313" key="12">
    <source>
        <dbReference type="Ensembl" id="ENSGMOP00000060080.1"/>
    </source>
</evidence>
<dbReference type="CDD" id="cd11761">
    <property type="entry name" value="SH3_FCHSD_1"/>
    <property type="match status" value="1"/>
</dbReference>
<dbReference type="Pfam" id="PF00611">
    <property type="entry name" value="FCH"/>
    <property type="match status" value="1"/>
</dbReference>
<dbReference type="OMA" id="VFAAWRC"/>
<dbReference type="GO" id="GO:0051495">
    <property type="term" value="P:positive regulation of cytoskeleton organization"/>
    <property type="evidence" value="ECO:0007669"/>
    <property type="project" value="UniProtKB-ARBA"/>
</dbReference>
<dbReference type="Pfam" id="PF00018">
    <property type="entry name" value="SH3_1"/>
    <property type="match status" value="1"/>
</dbReference>
<dbReference type="GO" id="GO:0042995">
    <property type="term" value="C:cell projection"/>
    <property type="evidence" value="ECO:0007669"/>
    <property type="project" value="UniProtKB-SubCell"/>
</dbReference>
<comment type="subcellular location">
    <subcellularLocation>
        <location evidence="1">Cell projection</location>
    </subcellularLocation>
</comment>
<dbReference type="PRINTS" id="PR00452">
    <property type="entry name" value="SH3DOMAIN"/>
</dbReference>
<dbReference type="InterPro" id="IPR001060">
    <property type="entry name" value="FCH_dom"/>
</dbReference>
<keyword evidence="13" id="KW-1185">Reference proteome</keyword>
<evidence type="ECO:0000256" key="2">
    <source>
        <dbReference type="ARBA" id="ARBA00022443"/>
    </source>
</evidence>
<evidence type="ECO:0000256" key="9">
    <source>
        <dbReference type="SAM" id="MobiDB-lite"/>
    </source>
</evidence>
<feature type="coiled-coil region" evidence="8">
    <location>
        <begin position="95"/>
        <end position="175"/>
    </location>
</feature>
<evidence type="ECO:0000256" key="5">
    <source>
        <dbReference type="ARBA" id="ARBA00023273"/>
    </source>
</evidence>
<keyword evidence="2 6" id="KW-0728">SH3 domain</keyword>
<dbReference type="InterPro" id="IPR027267">
    <property type="entry name" value="AH/BAR_dom_sf"/>
</dbReference>
<dbReference type="Gene3D" id="1.20.1270.60">
    <property type="entry name" value="Arfaptin homology (AH) domain/BAR domain"/>
    <property type="match status" value="1"/>
</dbReference>
<dbReference type="SMART" id="SM00326">
    <property type="entry name" value="SH3"/>
    <property type="match status" value="2"/>
</dbReference>
<dbReference type="InterPro" id="IPR031160">
    <property type="entry name" value="F_BAR_dom"/>
</dbReference>
<feature type="domain" description="F-BAR" evidence="11">
    <location>
        <begin position="1"/>
        <end position="247"/>
    </location>
</feature>
<evidence type="ECO:0000256" key="7">
    <source>
        <dbReference type="PROSITE-ProRule" id="PRU01077"/>
    </source>
</evidence>
<dbReference type="Pfam" id="PF14604">
    <property type="entry name" value="SH3_9"/>
    <property type="match status" value="1"/>
</dbReference>
<protein>
    <recommendedName>
        <fullName evidence="14">FCH and double SH3 domains 1</fullName>
    </recommendedName>
</protein>